<keyword evidence="4" id="KW-1185">Reference proteome</keyword>
<dbReference type="InterPro" id="IPR039564">
    <property type="entry name" value="Peptidase_C39-like"/>
</dbReference>
<dbReference type="eggNOG" id="ENOG5032YC1">
    <property type="taxonomic scope" value="Bacteria"/>
</dbReference>
<proteinExistence type="predicted"/>
<feature type="domain" description="Peptidase C39-like" evidence="2">
    <location>
        <begin position="169"/>
        <end position="306"/>
    </location>
</feature>
<dbReference type="HOGENOM" id="CLU_847120_0_0_9"/>
<dbReference type="RefSeq" id="WP_013276771.1">
    <property type="nucleotide sequence ID" value="NC_014377.1"/>
</dbReference>
<feature type="chain" id="PRO_5003127900" description="Peptidase C39-like domain-containing protein" evidence="1">
    <location>
        <begin position="24"/>
        <end position="328"/>
    </location>
</feature>
<evidence type="ECO:0000259" key="2">
    <source>
        <dbReference type="Pfam" id="PF13529"/>
    </source>
</evidence>
<dbReference type="OrthoDB" id="1966951at2"/>
<accession>D9RZY0</accession>
<dbReference type="InterPro" id="IPR044934">
    <property type="entry name" value="Streptopain_sf"/>
</dbReference>
<sequence length="328" mass="37395">MRKISVFILIFSFIFNFSNLSFASDAVDKYYFSVEKEYAELFLSKIGHPSTVSNPIQLKNIDGKLEALCFTIDNGGYLIININDLSIPELSFKNQSPFKNLNGTYIYNGPLAYFEKVGEDLISLKSGQVVKNKFKFKYYKDKIDKIKKLNDLKQEISIQGITIEKYLSIPLHTWYKPGGYCGSIAGAIVMMFYDEAVNDNYVDSNLENENLIDFMIPYIDGSEPGSSTSDLTNGLTAYLRVRNFSNTAISTSSYSFSTIKTKINNNRPIIIDTDNDPTYNEHWIIAHGYYVHGNNIDKYVIVNDGWGNNDVWLEADRSSLDDMVYLQY</sequence>
<keyword evidence="1" id="KW-0732">Signal</keyword>
<evidence type="ECO:0000313" key="3">
    <source>
        <dbReference type="EMBL" id="ADL08757.1"/>
    </source>
</evidence>
<dbReference type="EMBL" id="CP002131">
    <property type="protein sequence ID" value="ADL08757.1"/>
    <property type="molecule type" value="Genomic_DNA"/>
</dbReference>
<evidence type="ECO:0000313" key="4">
    <source>
        <dbReference type="Proteomes" id="UP000000272"/>
    </source>
</evidence>
<dbReference type="Gene3D" id="3.90.70.50">
    <property type="entry name" value="Peptidase C10, streptopain"/>
    <property type="match status" value="1"/>
</dbReference>
<evidence type="ECO:0000256" key="1">
    <source>
        <dbReference type="SAM" id="SignalP"/>
    </source>
</evidence>
<protein>
    <recommendedName>
        <fullName evidence="2">Peptidase C39-like domain-containing protein</fullName>
    </recommendedName>
</protein>
<organism evidence="3 4">
    <name type="scientific">Thermosediminibacter oceani (strain ATCC BAA-1034 / DSM 16646 / JW/IW-1228P)</name>
    <dbReference type="NCBI Taxonomy" id="555079"/>
    <lineage>
        <taxon>Bacteria</taxon>
        <taxon>Bacillati</taxon>
        <taxon>Bacillota</taxon>
        <taxon>Clostridia</taxon>
        <taxon>Thermosediminibacterales</taxon>
        <taxon>Thermosediminibacteraceae</taxon>
        <taxon>Thermosediminibacter</taxon>
    </lineage>
</organism>
<dbReference type="KEGG" id="toc:Toce_2039"/>
<gene>
    <name evidence="3" type="ordered locus">Toce_2039</name>
</gene>
<name>D9RZY0_THEOJ</name>
<dbReference type="AlphaFoldDB" id="D9RZY0"/>
<reference evidence="3 4" key="1">
    <citation type="journal article" date="2010" name="Stand. Genomic Sci.">
        <title>Complete genome sequence of Thermosediminibacter oceani type strain (JW/IW-1228P).</title>
        <authorList>
            <person name="Pitluck S."/>
            <person name="Yasawong M."/>
            <person name="Munk C."/>
            <person name="Nolan M."/>
            <person name="Lapidus A."/>
            <person name="Lucas S."/>
            <person name="Glavina Del Rio T."/>
            <person name="Tice H."/>
            <person name="Cheng J.F."/>
            <person name="Bruce D."/>
            <person name="Detter C."/>
            <person name="Tapia R."/>
            <person name="Han C."/>
            <person name="Goodwin L."/>
            <person name="Liolios K."/>
            <person name="Ivanova N."/>
            <person name="Mavromatis K."/>
            <person name="Mikhailova N."/>
            <person name="Pati A."/>
            <person name="Chen A."/>
            <person name="Palaniappan K."/>
            <person name="Land M."/>
            <person name="Hauser L."/>
            <person name="Chang Y.J."/>
            <person name="Jeffries C.D."/>
            <person name="Rohde M."/>
            <person name="Spring S."/>
            <person name="Sikorski J."/>
            <person name="Goker M."/>
            <person name="Woyke T."/>
            <person name="Bristow J."/>
            <person name="Eisen J.A."/>
            <person name="Markowitz V."/>
            <person name="Hugenholtz P."/>
            <person name="Kyrpides N.C."/>
            <person name="Klenk H.P."/>
        </authorList>
    </citation>
    <scope>NUCLEOTIDE SEQUENCE [LARGE SCALE GENOMIC DNA]</scope>
    <source>
        <strain evidence="4">ATCC BAA-1034 / DSM 16646 / JW/IW-1228P</strain>
    </source>
</reference>
<dbReference type="Pfam" id="PF13529">
    <property type="entry name" value="Peptidase_C39_2"/>
    <property type="match status" value="1"/>
</dbReference>
<feature type="signal peptide" evidence="1">
    <location>
        <begin position="1"/>
        <end position="23"/>
    </location>
</feature>
<dbReference type="Proteomes" id="UP000000272">
    <property type="component" value="Chromosome"/>
</dbReference>